<dbReference type="Pfam" id="PF13306">
    <property type="entry name" value="LRR_5"/>
    <property type="match status" value="1"/>
</dbReference>
<sequence>MLSNNIKTPVIALAIGGEFAGKSQTGCVFLQNKDAFKLNDNNDETNHETIVQCNIIDGIKRYYIDTGAIYCLRYLINESIFKIVGFLKEWKIGFNALFIVDNYQNDRFLFGLEKAISVINQLFNGQNLWNQTAVIKTRYFFERKDHEIRELKTREKIISTIQKSSETANEINPQIPFFYVENSEIDERTKNEYQKIFEFASKNEPIQTYQRFDIYNDDFIVAKSNVRNENYDMLVLCRSSIKVAKIPSFIKRICSYAFANCGELQIVFSNDTQLQSIGSNAFFDDSISCINLPPFVTHLYENSFLGCRKLHLLEQDPIAKNDKIDGK</sequence>
<evidence type="ECO:0000313" key="1">
    <source>
        <dbReference type="EMBL" id="KAK8847982.1"/>
    </source>
</evidence>
<dbReference type="InterPro" id="IPR026906">
    <property type="entry name" value="LRR_5"/>
</dbReference>
<dbReference type="EMBL" id="JAPFFF010000027">
    <property type="protein sequence ID" value="KAK8847982.1"/>
    <property type="molecule type" value="Genomic_DNA"/>
</dbReference>
<dbReference type="InterPro" id="IPR032675">
    <property type="entry name" value="LRR_dom_sf"/>
</dbReference>
<comment type="caution">
    <text evidence="1">The sequence shown here is derived from an EMBL/GenBank/DDBJ whole genome shotgun (WGS) entry which is preliminary data.</text>
</comment>
<gene>
    <name evidence="1" type="ORF">M9Y10_019034</name>
</gene>
<proteinExistence type="predicted"/>
<dbReference type="Gene3D" id="3.80.10.10">
    <property type="entry name" value="Ribonuclease Inhibitor"/>
    <property type="match status" value="1"/>
</dbReference>
<dbReference type="Proteomes" id="UP001470230">
    <property type="component" value="Unassembled WGS sequence"/>
</dbReference>
<organism evidence="1 2">
    <name type="scientific">Tritrichomonas musculus</name>
    <dbReference type="NCBI Taxonomy" id="1915356"/>
    <lineage>
        <taxon>Eukaryota</taxon>
        <taxon>Metamonada</taxon>
        <taxon>Parabasalia</taxon>
        <taxon>Tritrichomonadida</taxon>
        <taxon>Tritrichomonadidae</taxon>
        <taxon>Tritrichomonas</taxon>
    </lineage>
</organism>
<dbReference type="InterPro" id="IPR027417">
    <property type="entry name" value="P-loop_NTPase"/>
</dbReference>
<reference evidence="1 2" key="1">
    <citation type="submission" date="2024-04" db="EMBL/GenBank/DDBJ databases">
        <title>Tritrichomonas musculus Genome.</title>
        <authorList>
            <person name="Alves-Ferreira E."/>
            <person name="Grigg M."/>
            <person name="Lorenzi H."/>
            <person name="Galac M."/>
        </authorList>
    </citation>
    <scope>NUCLEOTIDE SEQUENCE [LARGE SCALE GENOMIC DNA]</scope>
    <source>
        <strain evidence="1 2">EAF2021</strain>
    </source>
</reference>
<accession>A0ABR2HKA8</accession>
<dbReference type="Gene3D" id="3.40.50.300">
    <property type="entry name" value="P-loop containing nucleotide triphosphate hydrolases"/>
    <property type="match status" value="1"/>
</dbReference>
<protein>
    <submittedName>
        <fullName evidence="1">Uncharacterized protein</fullName>
    </submittedName>
</protein>
<evidence type="ECO:0000313" key="2">
    <source>
        <dbReference type="Proteomes" id="UP001470230"/>
    </source>
</evidence>
<name>A0ABR2HKA8_9EUKA</name>
<keyword evidence="2" id="KW-1185">Reference proteome</keyword>